<feature type="compositionally biased region" description="Gly residues" evidence="1">
    <location>
        <begin position="68"/>
        <end position="77"/>
    </location>
</feature>
<feature type="compositionally biased region" description="Low complexity" evidence="1">
    <location>
        <begin position="7"/>
        <end position="29"/>
    </location>
</feature>
<accession>A0ABR4C4A6</accession>
<reference evidence="2 3" key="1">
    <citation type="journal article" date="2024" name="Commun. Biol.">
        <title>Comparative genomic analysis of thermophilic fungi reveals convergent evolutionary adaptations and gene losses.</title>
        <authorList>
            <person name="Steindorff A.S."/>
            <person name="Aguilar-Pontes M.V."/>
            <person name="Robinson A.J."/>
            <person name="Andreopoulos B."/>
            <person name="LaButti K."/>
            <person name="Kuo A."/>
            <person name="Mondo S."/>
            <person name="Riley R."/>
            <person name="Otillar R."/>
            <person name="Haridas S."/>
            <person name="Lipzen A."/>
            <person name="Grimwood J."/>
            <person name="Schmutz J."/>
            <person name="Clum A."/>
            <person name="Reid I.D."/>
            <person name="Moisan M.C."/>
            <person name="Butler G."/>
            <person name="Nguyen T.T.M."/>
            <person name="Dewar K."/>
            <person name="Conant G."/>
            <person name="Drula E."/>
            <person name="Henrissat B."/>
            <person name="Hansel C."/>
            <person name="Singer S."/>
            <person name="Hutchinson M.I."/>
            <person name="de Vries R.P."/>
            <person name="Natvig D.O."/>
            <person name="Powell A.J."/>
            <person name="Tsang A."/>
            <person name="Grigoriev I.V."/>
        </authorList>
    </citation>
    <scope>NUCLEOTIDE SEQUENCE [LARGE SCALE GENOMIC DNA]</scope>
    <source>
        <strain evidence="2 3">CBS 494.80</strain>
    </source>
</reference>
<dbReference type="Proteomes" id="UP001595075">
    <property type="component" value="Unassembled WGS sequence"/>
</dbReference>
<dbReference type="EMBL" id="JAZHXI010000014">
    <property type="protein sequence ID" value="KAL2063908.1"/>
    <property type="molecule type" value="Genomic_DNA"/>
</dbReference>
<sequence>MPLFSKSPPVTDTRTTHTTTTTSPRTSSSFLHRNSNSTTTTDVAPQRKSSLFSSRRRSPSPPLTTTSAGGGMGGGVRGLLHKGSEDASIVAARERVLNAEKREKEADIALGVARTAVREARESVKRLEAEAKEEARLAKIKQSQAKSISKRGHGLGRHDHV</sequence>
<keyword evidence="3" id="KW-1185">Reference proteome</keyword>
<evidence type="ECO:0000313" key="2">
    <source>
        <dbReference type="EMBL" id="KAL2063908.1"/>
    </source>
</evidence>
<evidence type="ECO:0000256" key="1">
    <source>
        <dbReference type="SAM" id="MobiDB-lite"/>
    </source>
</evidence>
<name>A0ABR4C4A6_9HELO</name>
<feature type="region of interest" description="Disordered" evidence="1">
    <location>
        <begin position="138"/>
        <end position="161"/>
    </location>
</feature>
<organism evidence="2 3">
    <name type="scientific">Oculimacula yallundae</name>
    <dbReference type="NCBI Taxonomy" id="86028"/>
    <lineage>
        <taxon>Eukaryota</taxon>
        <taxon>Fungi</taxon>
        <taxon>Dikarya</taxon>
        <taxon>Ascomycota</taxon>
        <taxon>Pezizomycotina</taxon>
        <taxon>Leotiomycetes</taxon>
        <taxon>Helotiales</taxon>
        <taxon>Ploettnerulaceae</taxon>
        <taxon>Oculimacula</taxon>
    </lineage>
</organism>
<proteinExistence type="predicted"/>
<evidence type="ECO:0000313" key="3">
    <source>
        <dbReference type="Proteomes" id="UP001595075"/>
    </source>
</evidence>
<gene>
    <name evidence="2" type="ORF">VTL71DRAFT_4402</name>
</gene>
<protein>
    <submittedName>
        <fullName evidence="2">Uncharacterized protein</fullName>
    </submittedName>
</protein>
<feature type="compositionally biased region" description="Polar residues" evidence="1">
    <location>
        <begin position="30"/>
        <end position="43"/>
    </location>
</feature>
<feature type="region of interest" description="Disordered" evidence="1">
    <location>
        <begin position="1"/>
        <end position="80"/>
    </location>
</feature>
<comment type="caution">
    <text evidence="2">The sequence shown here is derived from an EMBL/GenBank/DDBJ whole genome shotgun (WGS) entry which is preliminary data.</text>
</comment>